<evidence type="ECO:0000256" key="4">
    <source>
        <dbReference type="ARBA" id="ARBA00023204"/>
    </source>
</evidence>
<name>A0A1G4KIH0_9SACH</name>
<evidence type="ECO:0000259" key="8">
    <source>
        <dbReference type="SMART" id="SM01031"/>
    </source>
</evidence>
<dbReference type="Pfam" id="PF10405">
    <property type="entry name" value="BHD_3"/>
    <property type="match status" value="1"/>
</dbReference>
<dbReference type="Proteomes" id="UP000191024">
    <property type="component" value="Chromosome H"/>
</dbReference>
<accession>A0A1G4KIH0</accession>
<evidence type="ECO:0000256" key="5">
    <source>
        <dbReference type="ARBA" id="ARBA00023242"/>
    </source>
</evidence>
<dbReference type="InterPro" id="IPR018325">
    <property type="entry name" value="Rad4/PNGase_transGLS-fold"/>
</dbReference>
<evidence type="ECO:0000259" key="7">
    <source>
        <dbReference type="SMART" id="SM01030"/>
    </source>
</evidence>
<dbReference type="InterPro" id="IPR018328">
    <property type="entry name" value="Rad4_beta-hairpin_dom3"/>
</dbReference>
<feature type="compositionally biased region" description="Polar residues" evidence="6">
    <location>
        <begin position="104"/>
        <end position="115"/>
    </location>
</feature>
<dbReference type="SUPFAM" id="SSF54001">
    <property type="entry name" value="Cysteine proteinases"/>
    <property type="match status" value="1"/>
</dbReference>
<dbReference type="GO" id="GO:0005737">
    <property type="term" value="C:cytoplasm"/>
    <property type="evidence" value="ECO:0007669"/>
    <property type="project" value="TreeGrafter"/>
</dbReference>
<keyword evidence="5" id="KW-0539">Nucleus</keyword>
<proteinExistence type="inferred from homology"/>
<feature type="domain" description="Rad4 beta-hairpin" evidence="9">
    <location>
        <begin position="567"/>
        <end position="642"/>
    </location>
</feature>
<dbReference type="InterPro" id="IPR038765">
    <property type="entry name" value="Papain-like_cys_pep_sf"/>
</dbReference>
<feature type="region of interest" description="Disordered" evidence="6">
    <location>
        <begin position="284"/>
        <end position="321"/>
    </location>
</feature>
<dbReference type="OrthoDB" id="300780at2759"/>
<dbReference type="STRING" id="1230905.A0A1G4KIH0"/>
<keyword evidence="4" id="KW-0234">DNA repair</keyword>
<evidence type="ECO:0000313" key="11">
    <source>
        <dbReference type="Proteomes" id="UP000191024"/>
    </source>
</evidence>
<dbReference type="SMART" id="SM01032">
    <property type="entry name" value="BHD_3"/>
    <property type="match status" value="1"/>
</dbReference>
<dbReference type="Gene3D" id="3.30.60.290">
    <property type="entry name" value="Rad4, beta-hairpin domain BHD2"/>
    <property type="match status" value="1"/>
</dbReference>
<feature type="region of interest" description="Disordered" evidence="6">
    <location>
        <begin position="50"/>
        <end position="90"/>
    </location>
</feature>
<keyword evidence="3" id="KW-0227">DNA damage</keyword>
<dbReference type="SMART" id="SM01030">
    <property type="entry name" value="BHD_1"/>
    <property type="match status" value="1"/>
</dbReference>
<reference evidence="11" key="1">
    <citation type="submission" date="2016-03" db="EMBL/GenBank/DDBJ databases">
        <authorList>
            <person name="Devillers H."/>
        </authorList>
    </citation>
    <scope>NUCLEOTIDE SEQUENCE [LARGE SCALE GENOMIC DNA]</scope>
</reference>
<dbReference type="AlphaFoldDB" id="A0A1G4KIH0"/>
<feature type="compositionally biased region" description="Basic and acidic residues" evidence="6">
    <location>
        <begin position="815"/>
        <end position="827"/>
    </location>
</feature>
<dbReference type="InterPro" id="IPR018327">
    <property type="entry name" value="BHD_2"/>
</dbReference>
<evidence type="ECO:0000256" key="2">
    <source>
        <dbReference type="ARBA" id="ARBA00009525"/>
    </source>
</evidence>
<evidence type="ECO:0000256" key="6">
    <source>
        <dbReference type="SAM" id="MobiDB-lite"/>
    </source>
</evidence>
<feature type="region of interest" description="Disordered" evidence="6">
    <location>
        <begin position="771"/>
        <end position="836"/>
    </location>
</feature>
<evidence type="ECO:0000259" key="9">
    <source>
        <dbReference type="SMART" id="SM01032"/>
    </source>
</evidence>
<dbReference type="GO" id="GO:0006289">
    <property type="term" value="P:nucleotide-excision repair"/>
    <property type="evidence" value="ECO:0007669"/>
    <property type="project" value="InterPro"/>
</dbReference>
<dbReference type="PANTHER" id="PTHR12135:SF0">
    <property type="entry name" value="DNA REPAIR PROTEIN COMPLEMENTING XP-C CELLS"/>
    <property type="match status" value="1"/>
</dbReference>
<protein>
    <submittedName>
        <fullName evidence="10">LAMI_0H14752g1_1</fullName>
    </submittedName>
</protein>
<evidence type="ECO:0000313" key="10">
    <source>
        <dbReference type="EMBL" id="SCV04268.1"/>
    </source>
</evidence>
<evidence type="ECO:0000256" key="1">
    <source>
        <dbReference type="ARBA" id="ARBA00004123"/>
    </source>
</evidence>
<dbReference type="GO" id="GO:0071942">
    <property type="term" value="C:XPC complex"/>
    <property type="evidence" value="ECO:0007669"/>
    <property type="project" value="TreeGrafter"/>
</dbReference>
<dbReference type="Gene3D" id="3.90.260.10">
    <property type="entry name" value="Transglutaminase-like"/>
    <property type="match status" value="1"/>
</dbReference>
<comment type="similarity">
    <text evidence="2">Belongs to the XPC family.</text>
</comment>
<dbReference type="Gene3D" id="3.30.70.2460">
    <property type="entry name" value="Rad4, beta-hairpin domain BHD3"/>
    <property type="match status" value="1"/>
</dbReference>
<dbReference type="PANTHER" id="PTHR12135">
    <property type="entry name" value="DNA REPAIR PROTEIN XP-C / RAD4"/>
    <property type="match status" value="1"/>
</dbReference>
<dbReference type="InterPro" id="IPR042488">
    <property type="entry name" value="Rad4_BHD3_sf"/>
</dbReference>
<dbReference type="InterPro" id="IPR018326">
    <property type="entry name" value="Rad4_beta-hairpin_dom1"/>
</dbReference>
<feature type="compositionally biased region" description="Acidic residues" evidence="6">
    <location>
        <begin position="694"/>
        <end position="706"/>
    </location>
</feature>
<dbReference type="EMBL" id="LT598468">
    <property type="protein sequence ID" value="SCV04268.1"/>
    <property type="molecule type" value="Genomic_DNA"/>
</dbReference>
<dbReference type="Gene3D" id="2.20.20.110">
    <property type="entry name" value="Rad4, beta-hairpin domain BHD1"/>
    <property type="match status" value="1"/>
</dbReference>
<gene>
    <name evidence="10" type="ORF">LAMI_0H14752G</name>
</gene>
<sequence length="836" mass="96989">MVRLTEEYFDLVREAVREDQSTKRPKKRRRTRASAALKVENQTPAMIIQIDSDDNKNNVSSDEESYAIGETKHEDDDNEQFSTSNDDYASDDFEDVRFEDVQSEGNGNISLTLQPQKPERKQRSSNVVSYEEKKFRRFFHCFHLLCLLTHCYVRNEWLNDPKLHKKLAKLVPDDVFDLLHPQKDEELPLRSTRKLLDGLKKCMEIWDKHFKHRINSTNDLYMIQWFDLDGPWEQPKHFETQGRFNKAVLVGQGSNYVSAQGFVAMLRACGVNARLVFNPQPPDFTDNKPVLAEKIEEEPKDPRKERKEEDNTPILRRHKKPKKKGKIDEAIVYPIFWCEVWDKISKKWITIDPVCQKVIEQIRNRSKLEPQGKGRHNNVMRYVLGFDRKKGCRDVTRRYAAHFNGKNRKRFIRREASGEEWYTRVISYLHQRKRTKIDDYEDEYFRFKDESEGIPDNVQDLKSHPYYVLENNLKMNEALKPGCKECGFLKMKNSTSSLKVYSRKDIWTLKSARAWYNEGRTLILGARGAKTIKSKDFRTGESTEEKLYPFEQTEQFKPPPLGEDDEVPKNAYGNIDIYVPFMIPAGACLIESPVAIKAASRAGVPFAKAVTGFKFERHRIAKPQITGVVVALKYREALEAVIDGIEFSQEEEKKQDFELDVLRQWSLLLTKLRIKNRLNVAHGRVQDRDRESIWDEGEQSEEEDEDVSMHETEAGGFLPTEGSVPISEGGGFMQEAEYISRGADDAQAAEVFDEEDNDVPPQVDISTFEKTSFNAEDEPQEMTASDQKVDGNEEQVAEDYEDFMKEFGEGSDDNSDWKLDQETKSAFDDEFDYESG</sequence>
<dbReference type="Pfam" id="PF10403">
    <property type="entry name" value="BHD_1"/>
    <property type="match status" value="1"/>
</dbReference>
<comment type="subcellular location">
    <subcellularLocation>
        <location evidence="1">Nucleus</location>
    </subcellularLocation>
</comment>
<feature type="region of interest" description="Disordered" evidence="6">
    <location>
        <begin position="104"/>
        <end position="125"/>
    </location>
</feature>
<evidence type="ECO:0000256" key="3">
    <source>
        <dbReference type="ARBA" id="ARBA00022763"/>
    </source>
</evidence>
<dbReference type="InterPro" id="IPR036985">
    <property type="entry name" value="Transglutaminase-like_sf"/>
</dbReference>
<dbReference type="InterPro" id="IPR004583">
    <property type="entry name" value="DNA_repair_Rad4"/>
</dbReference>
<feature type="region of interest" description="Disordered" evidence="6">
    <location>
        <begin position="686"/>
        <end position="723"/>
    </location>
</feature>
<feature type="compositionally biased region" description="Basic and acidic residues" evidence="6">
    <location>
        <begin position="300"/>
        <end position="310"/>
    </location>
</feature>
<dbReference type="GO" id="GO:0003684">
    <property type="term" value="F:damaged DNA binding"/>
    <property type="evidence" value="ECO:0007669"/>
    <property type="project" value="InterPro"/>
</dbReference>
<organism evidence="10 11">
    <name type="scientific">Lachancea mirantina</name>
    <dbReference type="NCBI Taxonomy" id="1230905"/>
    <lineage>
        <taxon>Eukaryota</taxon>
        <taxon>Fungi</taxon>
        <taxon>Dikarya</taxon>
        <taxon>Ascomycota</taxon>
        <taxon>Saccharomycotina</taxon>
        <taxon>Saccharomycetes</taxon>
        <taxon>Saccharomycetales</taxon>
        <taxon>Saccharomycetaceae</taxon>
        <taxon>Lachancea</taxon>
    </lineage>
</organism>
<feature type="compositionally biased region" description="Acidic residues" evidence="6">
    <location>
        <begin position="792"/>
        <end position="801"/>
    </location>
</feature>
<dbReference type="SMART" id="SM01031">
    <property type="entry name" value="BHD_2"/>
    <property type="match status" value="1"/>
</dbReference>
<feature type="domain" description="Rad4 beta-hairpin" evidence="7">
    <location>
        <begin position="450"/>
        <end position="507"/>
    </location>
</feature>
<dbReference type="GO" id="GO:0006298">
    <property type="term" value="P:mismatch repair"/>
    <property type="evidence" value="ECO:0007669"/>
    <property type="project" value="TreeGrafter"/>
</dbReference>
<feature type="domain" description="Rad4 beta-hairpin" evidence="8">
    <location>
        <begin position="509"/>
        <end position="559"/>
    </location>
</feature>
<keyword evidence="11" id="KW-1185">Reference proteome</keyword>
<dbReference type="GO" id="GO:0000111">
    <property type="term" value="C:nucleotide-excision repair factor 2 complex"/>
    <property type="evidence" value="ECO:0007669"/>
    <property type="project" value="TreeGrafter"/>
</dbReference>
<dbReference type="GO" id="GO:0003697">
    <property type="term" value="F:single-stranded DNA binding"/>
    <property type="evidence" value="ECO:0007669"/>
    <property type="project" value="TreeGrafter"/>
</dbReference>
<dbReference type="Pfam" id="PF03835">
    <property type="entry name" value="Rad4"/>
    <property type="match status" value="1"/>
</dbReference>